<protein>
    <recommendedName>
        <fullName evidence="1">NYN domain-containing protein</fullName>
    </recommendedName>
</protein>
<dbReference type="GO" id="GO:0005777">
    <property type="term" value="C:peroxisome"/>
    <property type="evidence" value="ECO:0007669"/>
    <property type="project" value="InterPro"/>
</dbReference>
<dbReference type="InterPro" id="IPR024768">
    <property type="entry name" value="Marf1"/>
</dbReference>
<sequence length="142" mass="16038">MSIFKLKNVPYSNERRVNVFWDIEDCKIPDGSSLEEVASNIKSALKNAGCVGPVSLFAYGNTKGKEMEFFPLESSQITYPKQEDQRIRELGQPDGVGGRGPIVHVGPLHWYWGNLAAGKDPIPYDEKCRLLKEFDWVMEGYP</sequence>
<dbReference type="Pfam" id="PF01936">
    <property type="entry name" value="NYN"/>
    <property type="match status" value="1"/>
</dbReference>
<name>A0A6D2J8Q9_9BRAS</name>
<dbReference type="PANTHER" id="PTHR14379">
    <property type="entry name" value="LIMKAIN B LKAP"/>
    <property type="match status" value="1"/>
</dbReference>
<accession>A0A6D2J8Q9</accession>
<proteinExistence type="predicted"/>
<evidence type="ECO:0000313" key="3">
    <source>
        <dbReference type="Proteomes" id="UP000467841"/>
    </source>
</evidence>
<dbReference type="GO" id="GO:0010468">
    <property type="term" value="P:regulation of gene expression"/>
    <property type="evidence" value="ECO:0007669"/>
    <property type="project" value="InterPro"/>
</dbReference>
<keyword evidence="3" id="KW-1185">Reference proteome</keyword>
<dbReference type="EMBL" id="CACVBM020001163">
    <property type="protein sequence ID" value="CAA7036367.1"/>
    <property type="molecule type" value="Genomic_DNA"/>
</dbReference>
<dbReference type="OrthoDB" id="1435724at2759"/>
<reference evidence="2" key="1">
    <citation type="submission" date="2020-01" db="EMBL/GenBank/DDBJ databases">
        <authorList>
            <person name="Mishra B."/>
        </authorList>
    </citation>
    <scope>NUCLEOTIDE SEQUENCE [LARGE SCALE GENOMIC DNA]</scope>
</reference>
<comment type="caution">
    <text evidence="2">The sequence shown here is derived from an EMBL/GenBank/DDBJ whole genome shotgun (WGS) entry which is preliminary data.</text>
</comment>
<feature type="domain" description="NYN" evidence="1">
    <location>
        <begin position="16"/>
        <end position="71"/>
    </location>
</feature>
<dbReference type="AlphaFoldDB" id="A0A6D2J8Q9"/>
<evidence type="ECO:0000259" key="1">
    <source>
        <dbReference type="Pfam" id="PF01936"/>
    </source>
</evidence>
<organism evidence="2 3">
    <name type="scientific">Microthlaspi erraticum</name>
    <dbReference type="NCBI Taxonomy" id="1685480"/>
    <lineage>
        <taxon>Eukaryota</taxon>
        <taxon>Viridiplantae</taxon>
        <taxon>Streptophyta</taxon>
        <taxon>Embryophyta</taxon>
        <taxon>Tracheophyta</taxon>
        <taxon>Spermatophyta</taxon>
        <taxon>Magnoliopsida</taxon>
        <taxon>eudicotyledons</taxon>
        <taxon>Gunneridae</taxon>
        <taxon>Pentapetalae</taxon>
        <taxon>rosids</taxon>
        <taxon>malvids</taxon>
        <taxon>Brassicales</taxon>
        <taxon>Brassicaceae</taxon>
        <taxon>Coluteocarpeae</taxon>
        <taxon>Microthlaspi</taxon>
    </lineage>
</organism>
<evidence type="ECO:0000313" key="2">
    <source>
        <dbReference type="EMBL" id="CAA7036367.1"/>
    </source>
</evidence>
<dbReference type="GO" id="GO:0004540">
    <property type="term" value="F:RNA nuclease activity"/>
    <property type="evidence" value="ECO:0007669"/>
    <property type="project" value="InterPro"/>
</dbReference>
<dbReference type="PANTHER" id="PTHR14379:SF3">
    <property type="entry name" value="MEIOSIS REGULATOR AND MRNA STABILITY FACTOR 1"/>
    <property type="match status" value="1"/>
</dbReference>
<dbReference type="InterPro" id="IPR021139">
    <property type="entry name" value="NYN"/>
</dbReference>
<gene>
    <name evidence="2" type="ORF">MERR_LOCUS23602</name>
</gene>
<dbReference type="Proteomes" id="UP000467841">
    <property type="component" value="Unassembled WGS sequence"/>
</dbReference>